<evidence type="ECO:0000259" key="10">
    <source>
        <dbReference type="PROSITE" id="PS51847"/>
    </source>
</evidence>
<evidence type="ECO:0000313" key="11">
    <source>
        <dbReference type="EMBL" id="CAK9274227.1"/>
    </source>
</evidence>
<gene>
    <name evidence="11" type="ORF">CSSPJE1EN1_LOCUS19705</name>
</gene>
<evidence type="ECO:0000256" key="7">
    <source>
        <dbReference type="SAM" id="Phobius"/>
    </source>
</evidence>
<dbReference type="PANTHER" id="PTHR47261:SF2">
    <property type="entry name" value="CALCIUM-DEPENDENT LIPID-BINDING (CALB DOMAIN) FAMILY PROTEIN"/>
    <property type="match status" value="1"/>
</dbReference>
<dbReference type="SUPFAM" id="SSF49562">
    <property type="entry name" value="C2 domain (Calcium/lipid-binding domain, CaLB)"/>
    <property type="match status" value="1"/>
</dbReference>
<keyword evidence="7" id="KW-1133">Transmembrane helix</keyword>
<evidence type="ECO:0008006" key="13">
    <source>
        <dbReference type="Google" id="ProtNLM"/>
    </source>
</evidence>
<dbReference type="Gene3D" id="2.60.40.150">
    <property type="entry name" value="C2 domain"/>
    <property type="match status" value="1"/>
</dbReference>
<sequence>MGLLSTAVTAIATNAAAPAVAVPYQYCGCTNSSTPSQFQQLSSCGYSLKLSLQQELLSSRSVCFGNFCTQLRWCSCGSITNIGATKFRVHHRKWRRRWSLLVMMVDGSKAKPFGDSQGILKHTLRRLASWVGEGDDLPRRLIEQRFWVTQGPKESNQETLVDTEKAPSSELGTSGFGSYRRMGSTTAQKQTAEISESLSGSPEMKYTTTVDSAPATPPLYSVGDGLVGVGSIVFLTIALVGWWRELGYSSKSSVSSETTTTQVTEELREAQAAVAAPIALSLLLQRDVKKKESAEWLNMVLGKIWNLYRRTLEGRFIELLQPLIDEIPEKPPLVQRVKIVQFFLGDDPVTVRSIERRTSRRANDLQYHIGLRYSGNSRIVLSVNLKVGFLPITVPFGIRGLDLDGEIWVKLRLIPTEPWVGTATWAFVSLPKITLALAPFRIFNLMAVPVLNIFLTKLLTQDLPLLFVRPNKTVVNFLQGKAVGPLSRDFKDGIVLNGFAGELSVTLIEARDLTYFPVGKTDPYVVLLLGEQVIRSKKNSKTSILGPPGAPVWNQDLKLLVVDPKVQRLRLRVRDTVGFTTITVGSIEVSLDDLQDTVPVDRVLPLQSGWGPFPKRNSGKLLLRLTYKAYVEDEEEIGIGDQPLTNKLWDEIGNFISNEMREGEFNSMERPSSSGKTISVDAKSSDKGFRLTNPLITQTLRKRSSNGNVRVNSGNENPSNPTVKGPSMVENPVLQDQQKKERSWGMQIQTVAKSSTIMWLAVITGITLVVALDLNVANLFNP</sequence>
<feature type="compositionally biased region" description="Low complexity" evidence="6">
    <location>
        <begin position="705"/>
        <end position="715"/>
    </location>
</feature>
<feature type="chain" id="PRO_5046062743" description="Integral membrane single C2 domain protein" evidence="8">
    <location>
        <begin position="22"/>
        <end position="782"/>
    </location>
</feature>
<evidence type="ECO:0000313" key="12">
    <source>
        <dbReference type="Proteomes" id="UP001497444"/>
    </source>
</evidence>
<accession>A0ABP0X9H0</accession>
<keyword evidence="4" id="KW-0446">Lipid-binding</keyword>
<keyword evidence="7" id="KW-0812">Transmembrane</keyword>
<feature type="domain" description="SMP-LTD" evidence="10">
    <location>
        <begin position="290"/>
        <end position="478"/>
    </location>
</feature>
<feature type="region of interest" description="Disordered" evidence="6">
    <location>
        <begin position="153"/>
        <end position="181"/>
    </location>
</feature>
<evidence type="ECO:0000256" key="2">
    <source>
        <dbReference type="ARBA" id="ARBA00022448"/>
    </source>
</evidence>
<reference evidence="11" key="1">
    <citation type="submission" date="2024-02" db="EMBL/GenBank/DDBJ databases">
        <authorList>
            <consortium name="ELIXIR-Norway"/>
            <consortium name="Elixir Norway"/>
        </authorList>
    </citation>
    <scope>NUCLEOTIDE SEQUENCE</scope>
</reference>
<dbReference type="PANTHER" id="PTHR47261">
    <property type="entry name" value="CALCIUM-DEPENDENT LIPID-BINDING (CALB DOMAIN) FAMILY PROTEIN"/>
    <property type="match status" value="1"/>
</dbReference>
<dbReference type="CDD" id="cd21669">
    <property type="entry name" value="SMP_SF"/>
    <property type="match status" value="1"/>
</dbReference>
<dbReference type="SMART" id="SM00239">
    <property type="entry name" value="C2"/>
    <property type="match status" value="1"/>
</dbReference>
<dbReference type="Pfam" id="PF00168">
    <property type="entry name" value="C2"/>
    <property type="match status" value="1"/>
</dbReference>
<keyword evidence="12" id="KW-1185">Reference proteome</keyword>
<feature type="signal peptide" evidence="8">
    <location>
        <begin position="1"/>
        <end position="21"/>
    </location>
</feature>
<dbReference type="InterPro" id="IPR035892">
    <property type="entry name" value="C2_domain_sf"/>
</dbReference>
<feature type="region of interest" description="Disordered" evidence="6">
    <location>
        <begin position="701"/>
        <end position="729"/>
    </location>
</feature>
<keyword evidence="2" id="KW-0813">Transport</keyword>
<proteinExistence type="predicted"/>
<protein>
    <recommendedName>
        <fullName evidence="13">Integral membrane single C2 domain protein</fullName>
    </recommendedName>
</protein>
<organism evidence="11 12">
    <name type="scientific">Sphagnum jensenii</name>
    <dbReference type="NCBI Taxonomy" id="128206"/>
    <lineage>
        <taxon>Eukaryota</taxon>
        <taxon>Viridiplantae</taxon>
        <taxon>Streptophyta</taxon>
        <taxon>Embryophyta</taxon>
        <taxon>Bryophyta</taxon>
        <taxon>Sphagnophytina</taxon>
        <taxon>Sphagnopsida</taxon>
        <taxon>Sphagnales</taxon>
        <taxon>Sphagnaceae</taxon>
        <taxon>Sphagnum</taxon>
    </lineage>
</organism>
<evidence type="ECO:0000256" key="1">
    <source>
        <dbReference type="ARBA" id="ARBA00004370"/>
    </source>
</evidence>
<feature type="transmembrane region" description="Helical" evidence="7">
    <location>
        <begin position="756"/>
        <end position="780"/>
    </location>
</feature>
<dbReference type="EMBL" id="OZ020101">
    <property type="protein sequence ID" value="CAK9274227.1"/>
    <property type="molecule type" value="Genomic_DNA"/>
</dbReference>
<dbReference type="PROSITE" id="PS51847">
    <property type="entry name" value="SMP"/>
    <property type="match status" value="1"/>
</dbReference>
<dbReference type="CDD" id="cd00030">
    <property type="entry name" value="C2"/>
    <property type="match status" value="1"/>
</dbReference>
<comment type="subcellular location">
    <subcellularLocation>
        <location evidence="1">Membrane</location>
    </subcellularLocation>
</comment>
<evidence type="ECO:0000256" key="3">
    <source>
        <dbReference type="ARBA" id="ARBA00023055"/>
    </source>
</evidence>
<evidence type="ECO:0000256" key="5">
    <source>
        <dbReference type="ARBA" id="ARBA00023136"/>
    </source>
</evidence>
<dbReference type="PROSITE" id="PS50004">
    <property type="entry name" value="C2"/>
    <property type="match status" value="1"/>
</dbReference>
<keyword evidence="5 7" id="KW-0472">Membrane</keyword>
<dbReference type="InterPro" id="IPR000008">
    <property type="entry name" value="C2_dom"/>
</dbReference>
<keyword evidence="8" id="KW-0732">Signal</keyword>
<evidence type="ECO:0000256" key="6">
    <source>
        <dbReference type="SAM" id="MobiDB-lite"/>
    </source>
</evidence>
<feature type="domain" description="C2" evidence="9">
    <location>
        <begin position="482"/>
        <end position="604"/>
    </location>
</feature>
<keyword evidence="3" id="KW-0445">Lipid transport</keyword>
<evidence type="ECO:0000256" key="8">
    <source>
        <dbReference type="SAM" id="SignalP"/>
    </source>
</evidence>
<dbReference type="Proteomes" id="UP001497444">
    <property type="component" value="Chromosome 6"/>
</dbReference>
<name>A0ABP0X9H0_9BRYO</name>
<evidence type="ECO:0000259" key="9">
    <source>
        <dbReference type="PROSITE" id="PS50004"/>
    </source>
</evidence>
<evidence type="ECO:0000256" key="4">
    <source>
        <dbReference type="ARBA" id="ARBA00023121"/>
    </source>
</evidence>
<dbReference type="InterPro" id="IPR031468">
    <property type="entry name" value="SMP_LBD"/>
</dbReference>